<keyword evidence="3" id="KW-1185">Reference proteome</keyword>
<keyword evidence="1" id="KW-1133">Transmembrane helix</keyword>
<accession>A0A5J4IZU4</accession>
<keyword evidence="1" id="KW-0472">Membrane</keyword>
<keyword evidence="1" id="KW-0812">Transmembrane</keyword>
<sequence>MDQQTLPNSQAVLILGILSIPLCCCYGVVGLALGVVALILAKKAQAEYDTNPEGYSGIKNVTTGKTLAIIGIVLSVLFLLFVIYVNFFVPEEQVLEWQRHLEEMQKANA</sequence>
<feature type="transmembrane region" description="Helical" evidence="1">
    <location>
        <begin position="67"/>
        <end position="89"/>
    </location>
</feature>
<feature type="transmembrane region" description="Helical" evidence="1">
    <location>
        <begin position="12"/>
        <end position="41"/>
    </location>
</feature>
<dbReference type="Proteomes" id="UP000326509">
    <property type="component" value="Unassembled WGS sequence"/>
</dbReference>
<name>A0A5J4IZU4_9FLAO</name>
<dbReference type="NCBIfam" id="NF040945">
    <property type="entry name" value="CCC_membrane"/>
    <property type="match status" value="1"/>
</dbReference>
<dbReference type="InterPro" id="IPR011655">
    <property type="entry name" value="MpPF26"/>
</dbReference>
<protein>
    <recommendedName>
        <fullName evidence="4">DUF4190 domain-containing protein</fullName>
    </recommendedName>
</protein>
<reference evidence="2 3" key="1">
    <citation type="submission" date="2019-08" db="EMBL/GenBank/DDBJ databases">
        <title>Draft genome sequence of Ulvibacter marinus type strain NBRC 109484.</title>
        <authorList>
            <person name="Kawano K."/>
            <person name="Ushijima N."/>
            <person name="Kihara M."/>
            <person name="Itoh H."/>
        </authorList>
    </citation>
    <scope>NUCLEOTIDE SEQUENCE [LARGE SCALE GENOMIC DNA]</scope>
    <source>
        <strain evidence="2 3">NBRC 109484</strain>
    </source>
</reference>
<gene>
    <name evidence="2" type="ORF">ULMA_26920</name>
</gene>
<organism evidence="2 3">
    <name type="scientific">Patiriisocius marinus</name>
    <dbReference type="NCBI Taxonomy" id="1397112"/>
    <lineage>
        <taxon>Bacteria</taxon>
        <taxon>Pseudomonadati</taxon>
        <taxon>Bacteroidota</taxon>
        <taxon>Flavobacteriia</taxon>
        <taxon>Flavobacteriales</taxon>
        <taxon>Flavobacteriaceae</taxon>
        <taxon>Patiriisocius</taxon>
    </lineage>
</organism>
<evidence type="ECO:0000313" key="3">
    <source>
        <dbReference type="Proteomes" id="UP000326509"/>
    </source>
</evidence>
<dbReference type="Pfam" id="PF07666">
    <property type="entry name" value="MpPF26"/>
    <property type="match status" value="1"/>
</dbReference>
<evidence type="ECO:0000313" key="2">
    <source>
        <dbReference type="EMBL" id="GER60584.1"/>
    </source>
</evidence>
<dbReference type="AlphaFoldDB" id="A0A5J4IZU4"/>
<dbReference type="RefSeq" id="WP_151675015.1">
    <property type="nucleotide sequence ID" value="NZ_BKCG01000008.1"/>
</dbReference>
<comment type="caution">
    <text evidence="2">The sequence shown here is derived from an EMBL/GenBank/DDBJ whole genome shotgun (WGS) entry which is preliminary data.</text>
</comment>
<proteinExistence type="predicted"/>
<dbReference type="EMBL" id="BKCG01000008">
    <property type="protein sequence ID" value="GER60584.1"/>
    <property type="molecule type" value="Genomic_DNA"/>
</dbReference>
<evidence type="ECO:0000256" key="1">
    <source>
        <dbReference type="SAM" id="Phobius"/>
    </source>
</evidence>
<evidence type="ECO:0008006" key="4">
    <source>
        <dbReference type="Google" id="ProtNLM"/>
    </source>
</evidence>